<comment type="caution">
    <text evidence="1">The sequence shown here is derived from an EMBL/GenBank/DDBJ whole genome shotgun (WGS) entry which is preliminary data.</text>
</comment>
<keyword evidence="2" id="KW-1185">Reference proteome</keyword>
<accession>A0AA40S7W1</accession>
<dbReference type="AlphaFoldDB" id="A0AA40S7W1"/>
<dbReference type="RefSeq" id="WP_182556794.1">
    <property type="nucleotide sequence ID" value="NZ_BPRF01000022.1"/>
</dbReference>
<dbReference type="Proteomes" id="UP000543554">
    <property type="component" value="Unassembled WGS sequence"/>
</dbReference>
<name>A0AA40S7W1_9HYPH</name>
<sequence length="151" mass="17062">MSAAENASAPPGGIPHDYDVLERDLRLGIGLAEARAQRLMGEIFVYPHLAAQAFRKLSRRRGFVHAIAVFEETVLRRELTFGVFRTGFLGWRRRAVAAAVGELPEALRDLKHLSERLGDVRNARAHLAQQHRLPPPEREIRIQTRTQGRGR</sequence>
<proteinExistence type="predicted"/>
<evidence type="ECO:0000313" key="1">
    <source>
        <dbReference type="EMBL" id="MBA8916060.1"/>
    </source>
</evidence>
<gene>
    <name evidence="1" type="ORF">HNR51_005179</name>
</gene>
<evidence type="ECO:0000313" key="2">
    <source>
        <dbReference type="Proteomes" id="UP000543554"/>
    </source>
</evidence>
<organism evidence="1 2">
    <name type="scientific">Methylorubrum thiocyanatum</name>
    <dbReference type="NCBI Taxonomy" id="47958"/>
    <lineage>
        <taxon>Bacteria</taxon>
        <taxon>Pseudomonadati</taxon>
        <taxon>Pseudomonadota</taxon>
        <taxon>Alphaproteobacteria</taxon>
        <taxon>Hyphomicrobiales</taxon>
        <taxon>Methylobacteriaceae</taxon>
        <taxon>Methylorubrum</taxon>
    </lineage>
</organism>
<reference evidence="1 2" key="1">
    <citation type="submission" date="2020-08" db="EMBL/GenBank/DDBJ databases">
        <title>Genomic Encyclopedia of Type Strains, Phase IV (KMG-IV): sequencing the most valuable type-strain genomes for metagenomic binning, comparative biology and taxonomic classification.</title>
        <authorList>
            <person name="Goeker M."/>
        </authorList>
    </citation>
    <scope>NUCLEOTIDE SEQUENCE [LARGE SCALE GENOMIC DNA]</scope>
    <source>
        <strain evidence="1 2">DSM 11490</strain>
    </source>
</reference>
<protein>
    <submittedName>
        <fullName evidence="1">Uncharacterized protein</fullName>
    </submittedName>
</protein>
<dbReference type="EMBL" id="JACJIB010000013">
    <property type="protein sequence ID" value="MBA8916060.1"/>
    <property type="molecule type" value="Genomic_DNA"/>
</dbReference>